<dbReference type="KEGG" id="sted:SPTER_33870"/>
<dbReference type="GO" id="GO:0009424">
    <property type="term" value="C:bacterial-type flagellum hook"/>
    <property type="evidence" value="ECO:0007669"/>
    <property type="project" value="InterPro"/>
</dbReference>
<dbReference type="SUPFAM" id="SSF64518">
    <property type="entry name" value="Phase 1 flagellin"/>
    <property type="match status" value="1"/>
</dbReference>
<organism evidence="2 3">
    <name type="scientific">Sporomusa termitida</name>
    <dbReference type="NCBI Taxonomy" id="2377"/>
    <lineage>
        <taxon>Bacteria</taxon>
        <taxon>Bacillati</taxon>
        <taxon>Bacillota</taxon>
        <taxon>Negativicutes</taxon>
        <taxon>Selenomonadales</taxon>
        <taxon>Sporomusaceae</taxon>
        <taxon>Sporomusa</taxon>
    </lineage>
</organism>
<dbReference type="RefSeq" id="WP_144351394.1">
    <property type="nucleotide sequence ID" value="NZ_CP036259.1"/>
</dbReference>
<dbReference type="NCBIfam" id="TIGR02550">
    <property type="entry name" value="flagell_flgL"/>
    <property type="match status" value="1"/>
</dbReference>
<dbReference type="InterPro" id="IPR001029">
    <property type="entry name" value="Flagellin_N"/>
</dbReference>
<dbReference type="OrthoDB" id="9758307at2"/>
<dbReference type="GO" id="GO:0071973">
    <property type="term" value="P:bacterial-type flagellum-dependent cell motility"/>
    <property type="evidence" value="ECO:0007669"/>
    <property type="project" value="InterPro"/>
</dbReference>
<gene>
    <name evidence="2" type="ORF">SPTER_33870</name>
</gene>
<keyword evidence="2" id="KW-0282">Flagellum</keyword>
<sequence>MRVSTNMLTHNFLISLNKSMQRQNEIQEQLSDGKALHRPSDDPVKTIRSLRFNINLRQNEQYTQNVKDAISWMETTDGAVSDLSSIMIKAKELVIKAVNPNPDMAMEAIAKELDGIINQAIEIGNSKVGDRYVFAGQQDKTEPFKRRMVTAADGTQFETVVYSGDTSKISMRIQPGEITPSQDSVGLTGADLFGPLNTINEGGTEIVTADLLNNLLRVKEALEGKNSNVQSNPAGGATQLAAGSPEDHAAFTFKVDNVAGGLPTQVAYSLDGGLSWKTDATVTGGQITFPKENMGTTADVVYDMTSSAYTAIGDTYTVPNQTTAGTPDLQWLSKVGIDLVDKSHDKILRAQTEIGARMSMYEQAQALLEKNNVIITSDVGANEDLDIAKAIIDFKTSESVYKAALSVGARLMPPSLVDFLS</sequence>
<name>A0A517DX92_9FIRM</name>
<keyword evidence="2" id="KW-0969">Cilium</keyword>
<reference evidence="2 3" key="1">
    <citation type="submission" date="2019-02" db="EMBL/GenBank/DDBJ databases">
        <title>Closed genome of Sporomusa termitida DSM 4440.</title>
        <authorList>
            <person name="Poehlein A."/>
            <person name="Daniel R."/>
        </authorList>
    </citation>
    <scope>NUCLEOTIDE SEQUENCE [LARGE SCALE GENOMIC DNA]</scope>
    <source>
        <strain evidence="2 3">DSM 4440</strain>
    </source>
</reference>
<dbReference type="InterPro" id="IPR001492">
    <property type="entry name" value="Flagellin"/>
</dbReference>
<dbReference type="AlphaFoldDB" id="A0A517DX92"/>
<protein>
    <submittedName>
        <fullName evidence="2">Flagellar hook-associated protein 3</fullName>
    </submittedName>
</protein>
<dbReference type="Gene3D" id="1.20.1330.10">
    <property type="entry name" value="f41 fragment of flagellin, N-terminal domain"/>
    <property type="match status" value="1"/>
</dbReference>
<evidence type="ECO:0000313" key="3">
    <source>
        <dbReference type="Proteomes" id="UP000320776"/>
    </source>
</evidence>
<keyword evidence="3" id="KW-1185">Reference proteome</keyword>
<evidence type="ECO:0000259" key="1">
    <source>
        <dbReference type="Pfam" id="PF00669"/>
    </source>
</evidence>
<dbReference type="Proteomes" id="UP000320776">
    <property type="component" value="Chromosome"/>
</dbReference>
<dbReference type="InterPro" id="IPR013384">
    <property type="entry name" value="Flagell_FlgL"/>
</dbReference>
<dbReference type="Pfam" id="PF00669">
    <property type="entry name" value="Flagellin_N"/>
    <property type="match status" value="1"/>
</dbReference>
<proteinExistence type="predicted"/>
<keyword evidence="2" id="KW-0966">Cell projection</keyword>
<accession>A0A517DX92</accession>
<dbReference type="PANTHER" id="PTHR42792:SF1">
    <property type="entry name" value="FLAGELLAR HOOK-ASSOCIATED PROTEIN 3"/>
    <property type="match status" value="1"/>
</dbReference>
<dbReference type="PANTHER" id="PTHR42792">
    <property type="entry name" value="FLAGELLIN"/>
    <property type="match status" value="1"/>
</dbReference>
<dbReference type="GO" id="GO:0005198">
    <property type="term" value="F:structural molecule activity"/>
    <property type="evidence" value="ECO:0007669"/>
    <property type="project" value="InterPro"/>
</dbReference>
<evidence type="ECO:0000313" key="2">
    <source>
        <dbReference type="EMBL" id="QDR81967.1"/>
    </source>
</evidence>
<feature type="domain" description="Flagellin N-terminal" evidence="1">
    <location>
        <begin position="3"/>
        <end position="137"/>
    </location>
</feature>
<dbReference type="EMBL" id="CP036259">
    <property type="protein sequence ID" value="QDR81967.1"/>
    <property type="molecule type" value="Genomic_DNA"/>
</dbReference>